<dbReference type="InterPro" id="IPR009057">
    <property type="entry name" value="Homeodomain-like_sf"/>
</dbReference>
<accession>A0A644TYQ3</accession>
<proteinExistence type="predicted"/>
<dbReference type="Gene3D" id="1.10.10.60">
    <property type="entry name" value="Homeodomain-like"/>
    <property type="match status" value="2"/>
</dbReference>
<dbReference type="SMART" id="SM00342">
    <property type="entry name" value="HTH_ARAC"/>
    <property type="match status" value="1"/>
</dbReference>
<dbReference type="EMBL" id="VSSQ01000055">
    <property type="protein sequence ID" value="MPL70771.1"/>
    <property type="molecule type" value="Genomic_DNA"/>
</dbReference>
<evidence type="ECO:0000256" key="3">
    <source>
        <dbReference type="ARBA" id="ARBA00023163"/>
    </source>
</evidence>
<comment type="caution">
    <text evidence="5">The sequence shown here is derived from an EMBL/GenBank/DDBJ whole genome shotgun (WGS) entry which is preliminary data.</text>
</comment>
<dbReference type="InterPro" id="IPR046335">
    <property type="entry name" value="LacI/GalR-like_sensor"/>
</dbReference>
<keyword evidence="1" id="KW-0805">Transcription regulation</keyword>
<name>A0A644TYQ3_9ZZZZ</name>
<dbReference type="GO" id="GO:0000155">
    <property type="term" value="F:phosphorelay sensor kinase activity"/>
    <property type="evidence" value="ECO:0007669"/>
    <property type="project" value="InterPro"/>
</dbReference>
<dbReference type="PROSITE" id="PS01124">
    <property type="entry name" value="HTH_ARAC_FAMILY_2"/>
    <property type="match status" value="1"/>
</dbReference>
<gene>
    <name evidence="5" type="primary">purR_3</name>
    <name evidence="5" type="ORF">SDC9_16532</name>
</gene>
<evidence type="ECO:0000313" key="5">
    <source>
        <dbReference type="EMBL" id="MPL70771.1"/>
    </source>
</evidence>
<dbReference type="InterPro" id="IPR028082">
    <property type="entry name" value="Peripla_BP_I"/>
</dbReference>
<dbReference type="CDD" id="cd06267">
    <property type="entry name" value="PBP1_LacI_sugar_binding-like"/>
    <property type="match status" value="1"/>
</dbReference>
<dbReference type="InterPro" id="IPR018060">
    <property type="entry name" value="HTH_AraC"/>
</dbReference>
<sequence>MRQGRRPFDTDPLEGETATKEGTRIAFLLASIHSGSATKVWPELVKEGERRKCLFFIFPGGRLSSRDEFEYMRNSIFELAKSTSFDAALCWASSLSGFAAESEVESYLESKLDMPLVTFGLKIGRRPVVNIDAYSGMKQLVLHLIRRHGCKKIAFLGGPRAHSSAEERFKAYRDTLEEKGLPFDENLVALDNPWTEGRRAIQRILDERKLRPGRDFDALCSASDLLSFEAATLLEERGWKIPQDMALAGFNDSEESNLLSPTFTTVRMPLDRQALQAFRMLLELLEGKKPGDRTLKTNLVLRQSCGCRTPAVQKAGGNLSPPTNRAGRLKTKPAPEELLKLIAKEACFSGEEKEKFLRPIVGSFLDSSKTGGEDRFLESLDETLDDFIAKGRDIDCVQNILSILRKAVIPRVESRRRATVLEGMLGKGRVLIAEAEKRVSTYRAWKEKRIDHWLSILSHQLLCAKDVESVVKSIAQCLPSLGIYAAYLVLKSKDDSRRVFAGGFTQAGKPPGLPGLPNHSGERVFSKDRLLPDSVFPKEPGSYIVLPLYFESTSLGYVVLKADRPDAYVYEEIRAQISSALRGVLLFEQADEARTRAEKAERMKSEFLAGITGGLQEPIRFIRDKSRELLSRSEGREREGLEAIVAASSRQMEMTRDLLDLSLAQVEDFPLHPGLFDPGRFLENLAADLGMRQGQSRSLRRIELKIPQGSVLPLVWGDKIRLAQVMKIFLDYFFHDLRLEETRLEVSMRESGPRLAATGRCPGGDRATGTIARLRSCMDSDPAAGLSVEKTSISIELAKRIALLHGASVGLSESSQRLCLYIDLPFPSMDSFHRIDPESRGSWSIGLLGSGAPSLLQELYIGRRLRRIGLSDALDTEELLRNLGLLYIDPATMNSEEFSAAELLVEDGRFRRLACIVPGTLEQSPFFEDPRSLGEILRRHMPQRDSPCLLALGQAVELGLLERSLAGKAVPDLRVLPCRRPEEVSIIAGREKPRLIIISSPGPGFIQAVLAIGALNTSPLLWLFERAEELKFPSPLFERPRTLVCNAGQGFTDLAASLARDILGEKKPLLPASTGAIVIKALLYLNRHFKEKISRWRLSEELNASEDYLSRIFRSQMGTTLWDYLNRLRIAYAVELLAESSDTVAEVAARAGFQDQAYFCRVFKRLQGTTPGALRKESQHDVRKVQ</sequence>
<dbReference type="InterPro" id="IPR018062">
    <property type="entry name" value="HTH_AraC-typ_CS"/>
</dbReference>
<dbReference type="PROSITE" id="PS00041">
    <property type="entry name" value="HTH_ARAC_FAMILY_1"/>
    <property type="match status" value="1"/>
</dbReference>
<evidence type="ECO:0000256" key="2">
    <source>
        <dbReference type="ARBA" id="ARBA00023125"/>
    </source>
</evidence>
<dbReference type="SUPFAM" id="SSF47384">
    <property type="entry name" value="Homodimeric domain of signal transducing histidine kinase"/>
    <property type="match status" value="1"/>
</dbReference>
<keyword evidence="3" id="KW-0804">Transcription</keyword>
<dbReference type="PANTHER" id="PTHR30146:SF24">
    <property type="entry name" value="XYLOSE OPERON REGULATORY PROTEIN"/>
    <property type="match status" value="1"/>
</dbReference>
<dbReference type="Gene3D" id="1.10.287.130">
    <property type="match status" value="1"/>
</dbReference>
<evidence type="ECO:0000259" key="4">
    <source>
        <dbReference type="PROSITE" id="PS01124"/>
    </source>
</evidence>
<dbReference type="SUPFAM" id="SSF46689">
    <property type="entry name" value="Homeodomain-like"/>
    <property type="match status" value="1"/>
</dbReference>
<protein>
    <submittedName>
        <fullName evidence="5">HTH-type transcriptional repressor PurR</fullName>
    </submittedName>
</protein>
<dbReference type="InterPro" id="IPR036097">
    <property type="entry name" value="HisK_dim/P_sf"/>
</dbReference>
<dbReference type="PRINTS" id="PR00032">
    <property type="entry name" value="HTHARAC"/>
</dbReference>
<evidence type="ECO:0000256" key="1">
    <source>
        <dbReference type="ARBA" id="ARBA00023015"/>
    </source>
</evidence>
<dbReference type="Pfam" id="PF13377">
    <property type="entry name" value="Peripla_BP_3"/>
    <property type="match status" value="1"/>
</dbReference>
<dbReference type="GO" id="GO:0000976">
    <property type="term" value="F:transcription cis-regulatory region binding"/>
    <property type="evidence" value="ECO:0007669"/>
    <property type="project" value="TreeGrafter"/>
</dbReference>
<dbReference type="AlphaFoldDB" id="A0A644TYQ3"/>
<reference evidence="5" key="1">
    <citation type="submission" date="2019-08" db="EMBL/GenBank/DDBJ databases">
        <authorList>
            <person name="Kucharzyk K."/>
            <person name="Murdoch R.W."/>
            <person name="Higgins S."/>
            <person name="Loffler F."/>
        </authorList>
    </citation>
    <scope>NUCLEOTIDE SEQUENCE</scope>
</reference>
<keyword evidence="2" id="KW-0238">DNA-binding</keyword>
<dbReference type="GO" id="GO:0003700">
    <property type="term" value="F:DNA-binding transcription factor activity"/>
    <property type="evidence" value="ECO:0007669"/>
    <property type="project" value="InterPro"/>
</dbReference>
<dbReference type="Pfam" id="PF12833">
    <property type="entry name" value="HTH_18"/>
    <property type="match status" value="1"/>
</dbReference>
<organism evidence="5">
    <name type="scientific">bioreactor metagenome</name>
    <dbReference type="NCBI Taxonomy" id="1076179"/>
    <lineage>
        <taxon>unclassified sequences</taxon>
        <taxon>metagenomes</taxon>
        <taxon>ecological metagenomes</taxon>
    </lineage>
</organism>
<dbReference type="InterPro" id="IPR020449">
    <property type="entry name" value="Tscrpt_reg_AraC-type_HTH"/>
</dbReference>
<dbReference type="SUPFAM" id="SSF53822">
    <property type="entry name" value="Periplasmic binding protein-like I"/>
    <property type="match status" value="1"/>
</dbReference>
<dbReference type="PANTHER" id="PTHR30146">
    <property type="entry name" value="LACI-RELATED TRANSCRIPTIONAL REPRESSOR"/>
    <property type="match status" value="1"/>
</dbReference>
<dbReference type="Gene3D" id="3.40.50.2300">
    <property type="match status" value="2"/>
</dbReference>
<feature type="domain" description="HTH araC/xylS-type" evidence="4">
    <location>
        <begin position="1079"/>
        <end position="1177"/>
    </location>
</feature>